<comment type="caution">
    <text evidence="3">The sequence shown here is derived from an EMBL/GenBank/DDBJ whole genome shotgun (WGS) entry which is preliminary data.</text>
</comment>
<dbReference type="PATRIC" id="fig|1423718.3.peg.1649"/>
<proteinExistence type="predicted"/>
<protein>
    <submittedName>
        <fullName evidence="3">Family S9 peptidase</fullName>
    </submittedName>
</protein>
<organism evidence="3 4">
    <name type="scientific">Ligilactobacillus agilis DSM 20509</name>
    <dbReference type="NCBI Taxonomy" id="1423718"/>
    <lineage>
        <taxon>Bacteria</taxon>
        <taxon>Bacillati</taxon>
        <taxon>Bacillota</taxon>
        <taxon>Bacilli</taxon>
        <taxon>Lactobacillales</taxon>
        <taxon>Lactobacillaceae</taxon>
        <taxon>Ligilactobacillus</taxon>
    </lineage>
</organism>
<dbReference type="EMBL" id="AYYP01000022">
    <property type="protein sequence ID" value="KRM64934.1"/>
    <property type="molecule type" value="Genomic_DNA"/>
</dbReference>
<evidence type="ECO:0000313" key="4">
    <source>
        <dbReference type="Proteomes" id="UP000051008"/>
    </source>
</evidence>
<sequence>MIKKRWLKYGLVGLMILLVGGILVGSNYLVSYAFTRGVPGPSNHKKAAVLKADQVWLKNVKQEQWQQRAADSSLRLVATYVPAAKATNKTIIVAHGYHENHTSMASYIRLFHNLGYNVLAPDDRGSGKSQGKYLTFGWLDRLDYVNWIKKVIKYQGQNSQIGLFGVSMGGATVMMVSGQKLPSQVKAIVEDCGYSSVEAELTNQLKAQFNLPKEPFIMLASMIAKIRVGFDFRQAKATAALRKNTLPLYLIHGDSDHFVATKMVKQNYAAQAGPKKLWISKKTGHAMTYYNYPHEYQQRVGAFFAKYLQ</sequence>
<evidence type="ECO:0000256" key="1">
    <source>
        <dbReference type="SAM" id="Phobius"/>
    </source>
</evidence>
<dbReference type="SUPFAM" id="SSF53474">
    <property type="entry name" value="alpha/beta-Hydrolases"/>
    <property type="match status" value="1"/>
</dbReference>
<dbReference type="PANTHER" id="PTHR43358">
    <property type="entry name" value="ALPHA/BETA-HYDROLASE"/>
    <property type="match status" value="1"/>
</dbReference>
<feature type="domain" description="Serine aminopeptidase S33" evidence="2">
    <location>
        <begin position="88"/>
        <end position="189"/>
    </location>
</feature>
<keyword evidence="1" id="KW-0472">Membrane</keyword>
<dbReference type="InterPro" id="IPR029058">
    <property type="entry name" value="AB_hydrolase_fold"/>
</dbReference>
<dbReference type="InterPro" id="IPR052920">
    <property type="entry name" value="DNA-binding_regulatory"/>
</dbReference>
<keyword evidence="1" id="KW-1133">Transmembrane helix</keyword>
<evidence type="ECO:0000313" key="3">
    <source>
        <dbReference type="EMBL" id="KRM64934.1"/>
    </source>
</evidence>
<dbReference type="Gene3D" id="3.40.50.1820">
    <property type="entry name" value="alpha/beta hydrolase"/>
    <property type="match status" value="1"/>
</dbReference>
<accession>A0A0R2ALT9</accession>
<dbReference type="Proteomes" id="UP000051008">
    <property type="component" value="Unassembled WGS sequence"/>
</dbReference>
<feature type="transmembrane region" description="Helical" evidence="1">
    <location>
        <begin position="12"/>
        <end position="34"/>
    </location>
</feature>
<name>A0A0R2ALT9_9LACO</name>
<dbReference type="OrthoDB" id="9776685at2"/>
<keyword evidence="1" id="KW-0812">Transmembrane</keyword>
<reference evidence="3 4" key="1">
    <citation type="journal article" date="2015" name="Genome Announc.">
        <title>Expanding the biotechnology potential of lactobacilli through comparative genomics of 213 strains and associated genera.</title>
        <authorList>
            <person name="Sun Z."/>
            <person name="Harris H.M."/>
            <person name="McCann A."/>
            <person name="Guo C."/>
            <person name="Argimon S."/>
            <person name="Zhang W."/>
            <person name="Yang X."/>
            <person name="Jeffery I.B."/>
            <person name="Cooney J.C."/>
            <person name="Kagawa T.F."/>
            <person name="Liu W."/>
            <person name="Song Y."/>
            <person name="Salvetti E."/>
            <person name="Wrobel A."/>
            <person name="Rasinkangas P."/>
            <person name="Parkhill J."/>
            <person name="Rea M.C."/>
            <person name="O'Sullivan O."/>
            <person name="Ritari J."/>
            <person name="Douillard F.P."/>
            <person name="Paul Ross R."/>
            <person name="Yang R."/>
            <person name="Briner A.E."/>
            <person name="Felis G.E."/>
            <person name="de Vos W.M."/>
            <person name="Barrangou R."/>
            <person name="Klaenhammer T.R."/>
            <person name="Caufield P.W."/>
            <person name="Cui Y."/>
            <person name="Zhang H."/>
            <person name="O'Toole P.W."/>
        </authorList>
    </citation>
    <scope>NUCLEOTIDE SEQUENCE [LARGE SCALE GENOMIC DNA]</scope>
    <source>
        <strain evidence="3 4">DSM 20509</strain>
    </source>
</reference>
<evidence type="ECO:0000259" key="2">
    <source>
        <dbReference type="Pfam" id="PF12146"/>
    </source>
</evidence>
<dbReference type="AlphaFoldDB" id="A0A0R2ALT9"/>
<dbReference type="RefSeq" id="WP_056976475.1">
    <property type="nucleotide sequence ID" value="NZ_AYYP01000022.1"/>
</dbReference>
<dbReference type="InterPro" id="IPR022742">
    <property type="entry name" value="Hydrolase_4"/>
</dbReference>
<dbReference type="Pfam" id="PF12146">
    <property type="entry name" value="Hydrolase_4"/>
    <property type="match status" value="1"/>
</dbReference>
<keyword evidence="4" id="KW-1185">Reference proteome</keyword>
<gene>
    <name evidence="3" type="ORF">FC14_GL001584</name>
</gene>
<dbReference type="PANTHER" id="PTHR43358:SF4">
    <property type="entry name" value="ALPHA_BETA HYDROLASE FOLD-1 DOMAIN-CONTAINING PROTEIN"/>
    <property type="match status" value="1"/>
</dbReference>